<name>A0A1I4AZE4_HALDA</name>
<evidence type="ECO:0000313" key="3">
    <source>
        <dbReference type="Proteomes" id="UP000183557"/>
    </source>
</evidence>
<dbReference type="PANTHER" id="PTHR37812">
    <property type="entry name" value="MU-LIKE PROPHAGE FLUMU PROTEIN C"/>
    <property type="match status" value="1"/>
</dbReference>
<dbReference type="Pfam" id="PF08765">
    <property type="entry name" value="Mor"/>
    <property type="match status" value="1"/>
</dbReference>
<dbReference type="RefSeq" id="WP_075038398.1">
    <property type="nucleotide sequence ID" value="NZ_FOSB01000023.1"/>
</dbReference>
<organism evidence="2 3">
    <name type="scientific">Halobacillus dabanensis</name>
    <dbReference type="NCBI Taxonomy" id="240302"/>
    <lineage>
        <taxon>Bacteria</taxon>
        <taxon>Bacillati</taxon>
        <taxon>Bacillota</taxon>
        <taxon>Bacilli</taxon>
        <taxon>Bacillales</taxon>
        <taxon>Bacillaceae</taxon>
        <taxon>Halobacillus</taxon>
    </lineage>
</organism>
<dbReference type="SUPFAM" id="SSF46689">
    <property type="entry name" value="Homeodomain-like"/>
    <property type="match status" value="1"/>
</dbReference>
<reference evidence="3" key="1">
    <citation type="submission" date="2016-10" db="EMBL/GenBank/DDBJ databases">
        <authorList>
            <person name="Varghese N."/>
            <person name="Submissions S."/>
        </authorList>
    </citation>
    <scope>NUCLEOTIDE SEQUENCE [LARGE SCALE GENOMIC DNA]</scope>
    <source>
        <strain evidence="3">CGMCC 1.3704</strain>
    </source>
</reference>
<dbReference type="InterPro" id="IPR014875">
    <property type="entry name" value="Mor_transcription_activator"/>
</dbReference>
<evidence type="ECO:0000313" key="2">
    <source>
        <dbReference type="EMBL" id="SFK61277.1"/>
    </source>
</evidence>
<evidence type="ECO:0000259" key="1">
    <source>
        <dbReference type="Pfam" id="PF08765"/>
    </source>
</evidence>
<dbReference type="Proteomes" id="UP000183557">
    <property type="component" value="Unassembled WGS sequence"/>
</dbReference>
<dbReference type="InterPro" id="IPR009057">
    <property type="entry name" value="Homeodomain-like_sf"/>
</dbReference>
<dbReference type="InterPro" id="IPR049739">
    <property type="entry name" value="YraL-like"/>
</dbReference>
<protein>
    <submittedName>
        <fullName evidence="2">Mor transcription activator family protein</fullName>
    </submittedName>
</protein>
<dbReference type="Gene3D" id="1.10.10.60">
    <property type="entry name" value="Homeodomain-like"/>
    <property type="match status" value="1"/>
</dbReference>
<dbReference type="EMBL" id="FOSB01000023">
    <property type="protein sequence ID" value="SFK61277.1"/>
    <property type="molecule type" value="Genomic_DNA"/>
</dbReference>
<sequence>MNYVKANEVLPQELIEEIQRYVQGKTLYIPKPKDAYEKWGGRSGAKAFMKERNLSIKSEFKAGISIDELMEKYHLSVETIKKIVYTK</sequence>
<keyword evidence="3" id="KW-1185">Reference proteome</keyword>
<accession>A0A1I4AZE4</accession>
<dbReference type="AlphaFoldDB" id="A0A1I4AZE4"/>
<dbReference type="NCBIfam" id="NF040785">
    <property type="entry name" value="CD3324_fam"/>
    <property type="match status" value="1"/>
</dbReference>
<gene>
    <name evidence="2" type="ORF">SAMN04487936_1233</name>
</gene>
<dbReference type="OrthoDB" id="9800398at2"/>
<dbReference type="PANTHER" id="PTHR37812:SF1">
    <property type="entry name" value="MU-LIKE PROPHAGE FLUMU PROTEIN C"/>
    <property type="match status" value="1"/>
</dbReference>
<feature type="domain" description="Mor transcription activator" evidence="1">
    <location>
        <begin position="12"/>
        <end position="84"/>
    </location>
</feature>
<dbReference type="InterPro" id="IPR052411">
    <property type="entry name" value="c-mor_Regulatory_Protein"/>
</dbReference>
<proteinExistence type="predicted"/>